<organism evidence="1 2">
    <name type="scientific">Rhodonia placenta</name>
    <dbReference type="NCBI Taxonomy" id="104341"/>
    <lineage>
        <taxon>Eukaryota</taxon>
        <taxon>Fungi</taxon>
        <taxon>Dikarya</taxon>
        <taxon>Basidiomycota</taxon>
        <taxon>Agaricomycotina</taxon>
        <taxon>Agaricomycetes</taxon>
        <taxon>Polyporales</taxon>
        <taxon>Adustoporiaceae</taxon>
        <taxon>Rhodonia</taxon>
    </lineage>
</organism>
<gene>
    <name evidence="1" type="ORF">IEO21_08209</name>
</gene>
<proteinExistence type="predicted"/>
<reference evidence="1" key="2">
    <citation type="journal article" name="Front. Microbiol.">
        <title>Degradative Capacity of Two Strains of Rhodonia placenta: From Phenotype to Genotype.</title>
        <authorList>
            <person name="Kolle M."/>
            <person name="Horta M.A.C."/>
            <person name="Nowrousian M."/>
            <person name="Ohm R.A."/>
            <person name="Benz J.P."/>
            <person name="Pilgard A."/>
        </authorList>
    </citation>
    <scope>NUCLEOTIDE SEQUENCE</scope>
    <source>
        <strain evidence="1">FPRL280</strain>
    </source>
</reference>
<comment type="caution">
    <text evidence="1">The sequence shown here is derived from an EMBL/GenBank/DDBJ whole genome shotgun (WGS) entry which is preliminary data.</text>
</comment>
<evidence type="ECO:0000313" key="2">
    <source>
        <dbReference type="Proteomes" id="UP000639403"/>
    </source>
</evidence>
<reference evidence="1" key="1">
    <citation type="submission" date="2020-11" db="EMBL/GenBank/DDBJ databases">
        <authorList>
            <person name="Koelle M."/>
            <person name="Horta M.A.C."/>
            <person name="Nowrousian M."/>
            <person name="Ohm R.A."/>
            <person name="Benz P."/>
            <person name="Pilgard A."/>
        </authorList>
    </citation>
    <scope>NUCLEOTIDE SEQUENCE</scope>
    <source>
        <strain evidence="1">FPRL280</strain>
    </source>
</reference>
<dbReference type="EMBL" id="JADOXO010000274">
    <property type="protein sequence ID" value="KAF9807480.1"/>
    <property type="molecule type" value="Genomic_DNA"/>
</dbReference>
<evidence type="ECO:0000313" key="1">
    <source>
        <dbReference type="EMBL" id="KAF9807480.1"/>
    </source>
</evidence>
<accession>A0A8H7NX17</accession>
<name>A0A8H7NX17_9APHY</name>
<dbReference type="Proteomes" id="UP000639403">
    <property type="component" value="Unassembled WGS sequence"/>
</dbReference>
<dbReference type="AlphaFoldDB" id="A0A8H7NX17"/>
<protein>
    <submittedName>
        <fullName evidence="1">Uncharacterized protein</fullName>
    </submittedName>
</protein>
<sequence>MVWRARVVHYTTAIHGAGEWLI</sequence>